<protein>
    <submittedName>
        <fullName evidence="1">Uncharacterized protein</fullName>
    </submittedName>
</protein>
<sequence>MEEIKFEWDLFFIEKIIEKIEKISIEKGFSKRMDIETQMDRRIVEFAKEEEGFLIYVDLEEGGRAIFNLKGEKGIEIFYESVEELFKEVEEKFKEILKRRK</sequence>
<proteinExistence type="predicted"/>
<name>A0A7V3ZTD1_UNCW3</name>
<organism evidence="1">
    <name type="scientific">candidate division WOR-3 bacterium</name>
    <dbReference type="NCBI Taxonomy" id="2052148"/>
    <lineage>
        <taxon>Bacteria</taxon>
        <taxon>Bacteria division WOR-3</taxon>
    </lineage>
</organism>
<gene>
    <name evidence="1" type="ORF">ENU72_03260</name>
</gene>
<evidence type="ECO:0000313" key="1">
    <source>
        <dbReference type="EMBL" id="HGK54025.1"/>
    </source>
</evidence>
<accession>A0A7V3ZTD1</accession>
<dbReference type="AlphaFoldDB" id="A0A7V3ZTD1"/>
<reference evidence="1" key="1">
    <citation type="journal article" date="2020" name="mSystems">
        <title>Genome- and Community-Level Interaction Insights into Carbon Utilization and Element Cycling Functions of Hydrothermarchaeota in Hydrothermal Sediment.</title>
        <authorList>
            <person name="Zhou Z."/>
            <person name="Liu Y."/>
            <person name="Xu W."/>
            <person name="Pan J."/>
            <person name="Luo Z.H."/>
            <person name="Li M."/>
        </authorList>
    </citation>
    <scope>NUCLEOTIDE SEQUENCE [LARGE SCALE GENOMIC DNA]</scope>
    <source>
        <strain evidence="1">SpSt-695</strain>
    </source>
</reference>
<dbReference type="EMBL" id="DTDP01000148">
    <property type="protein sequence ID" value="HGK54025.1"/>
    <property type="molecule type" value="Genomic_DNA"/>
</dbReference>
<comment type="caution">
    <text evidence="1">The sequence shown here is derived from an EMBL/GenBank/DDBJ whole genome shotgun (WGS) entry which is preliminary data.</text>
</comment>